<proteinExistence type="predicted"/>
<name>A0A6G8F4Y6_KLEPN</name>
<geneLocation type="plasmid" evidence="2">
    <name>pKPC2_sg2</name>
</geneLocation>
<dbReference type="AlphaFoldDB" id="A0A6G8F4Y6"/>
<sequence>MFMTFEVRIMTYEVRSKSLAAQFISKKKFRSCLAHSGN</sequence>
<dbReference type="EMBL" id="MN542377">
    <property type="protein sequence ID" value="QIM11303.1"/>
    <property type="molecule type" value="Genomic_DNA"/>
</dbReference>
<evidence type="ECO:0000313" key="2">
    <source>
        <dbReference type="EMBL" id="QIM11407.1"/>
    </source>
</evidence>
<protein>
    <submittedName>
        <fullName evidence="1">Uncharacterized protein</fullName>
    </submittedName>
</protein>
<evidence type="ECO:0000313" key="1">
    <source>
        <dbReference type="EMBL" id="QIM11303.1"/>
    </source>
</evidence>
<reference evidence="1" key="1">
    <citation type="submission" date="2019-10" db="EMBL/GenBank/DDBJ databases">
        <title>Emergence of carbapenem-resistant hypervirulent Klebsiella pneumoniae carrying blaKPC-2 gene in Singapore.</title>
        <authorList>
            <person name="Chen Y."/>
            <person name="Marimuthu K."/>
            <person name="Ng O.T."/>
            <person name="Gan Y.-H."/>
        </authorList>
    </citation>
    <scope>NUCLEOTIDE SEQUENCE</scope>
    <source>
        <strain evidence="1">494</strain>
        <strain evidence="2">607</strain>
        <plasmid evidence="1">pKPC2_sg1</plasmid>
        <plasmid evidence="2">pKPC2_sg2</plasmid>
    </source>
</reference>
<keyword evidence="1" id="KW-0614">Plasmid</keyword>
<accession>A0A6G8F4Y6</accession>
<dbReference type="EMBL" id="MN542378">
    <property type="protein sequence ID" value="QIM11407.1"/>
    <property type="molecule type" value="Genomic_DNA"/>
</dbReference>
<geneLocation type="plasmid" evidence="1">
    <name>pKPC2_sg1</name>
</geneLocation>
<organism evidence="1">
    <name type="scientific">Klebsiella pneumoniae subsp. pneumoniae</name>
    <dbReference type="NCBI Taxonomy" id="72407"/>
    <lineage>
        <taxon>Bacteria</taxon>
        <taxon>Pseudomonadati</taxon>
        <taxon>Pseudomonadota</taxon>
        <taxon>Gammaproteobacteria</taxon>
        <taxon>Enterobacterales</taxon>
        <taxon>Enterobacteriaceae</taxon>
        <taxon>Klebsiella/Raoultella group</taxon>
        <taxon>Klebsiella</taxon>
        <taxon>Klebsiella pneumoniae complex</taxon>
    </lineage>
</organism>